<comment type="subcellular location">
    <subcellularLocation>
        <location evidence="1">Cell envelope</location>
    </subcellularLocation>
</comment>
<proteinExistence type="predicted"/>
<dbReference type="InterPro" id="IPR050553">
    <property type="entry name" value="Thioredoxin_ResA/DsbE_sf"/>
</dbReference>
<dbReference type="PANTHER" id="PTHR42852:SF13">
    <property type="entry name" value="PROTEIN DIPZ"/>
    <property type="match status" value="1"/>
</dbReference>
<dbReference type="InterPro" id="IPR013766">
    <property type="entry name" value="Thioredoxin_domain"/>
</dbReference>
<dbReference type="CDD" id="cd02966">
    <property type="entry name" value="TlpA_like_family"/>
    <property type="match status" value="1"/>
</dbReference>
<evidence type="ECO:0000259" key="4">
    <source>
        <dbReference type="PROSITE" id="PS51352"/>
    </source>
</evidence>
<dbReference type="SUPFAM" id="SSF52833">
    <property type="entry name" value="Thioredoxin-like"/>
    <property type="match status" value="1"/>
</dbReference>
<dbReference type="Proteomes" id="UP000266178">
    <property type="component" value="Unassembled WGS sequence"/>
</dbReference>
<dbReference type="OrthoDB" id="25753at2"/>
<dbReference type="EMBL" id="QWLB01000017">
    <property type="protein sequence ID" value="RIH92562.1"/>
    <property type="molecule type" value="Genomic_DNA"/>
</dbReference>
<evidence type="ECO:0000256" key="1">
    <source>
        <dbReference type="ARBA" id="ARBA00004196"/>
    </source>
</evidence>
<keyword evidence="3" id="KW-0812">Transmembrane</keyword>
<gene>
    <name evidence="5" type="primary">resA_3</name>
    <name evidence="5" type="ORF">Mgrana_01462</name>
</gene>
<dbReference type="InterPro" id="IPR036249">
    <property type="entry name" value="Thioredoxin-like_sf"/>
</dbReference>
<reference evidence="5 6" key="1">
    <citation type="submission" date="2018-08" db="EMBL/GenBank/DDBJ databases">
        <title>Meiothermus granaticius genome AF-68 sequencing project.</title>
        <authorList>
            <person name="Da Costa M.S."/>
            <person name="Albuquerque L."/>
            <person name="Raposo P."/>
            <person name="Froufe H.J.C."/>
            <person name="Barroso C.S."/>
            <person name="Egas C."/>
        </authorList>
    </citation>
    <scope>NUCLEOTIDE SEQUENCE [LARGE SCALE GENOMIC DNA]</scope>
    <source>
        <strain evidence="5 6">AF-68</strain>
    </source>
</reference>
<evidence type="ECO:0000313" key="6">
    <source>
        <dbReference type="Proteomes" id="UP000266178"/>
    </source>
</evidence>
<evidence type="ECO:0000256" key="3">
    <source>
        <dbReference type="SAM" id="Phobius"/>
    </source>
</evidence>
<keyword evidence="6" id="KW-1185">Reference proteome</keyword>
<dbReference type="Gene3D" id="3.40.30.10">
    <property type="entry name" value="Glutaredoxin"/>
    <property type="match status" value="1"/>
</dbReference>
<dbReference type="PROSITE" id="PS51352">
    <property type="entry name" value="THIOREDOXIN_2"/>
    <property type="match status" value="1"/>
</dbReference>
<dbReference type="InterPro" id="IPR013740">
    <property type="entry name" value="Redoxin"/>
</dbReference>
<dbReference type="PROSITE" id="PS00194">
    <property type="entry name" value="THIOREDOXIN_1"/>
    <property type="match status" value="1"/>
</dbReference>
<feature type="domain" description="Thioredoxin" evidence="4">
    <location>
        <begin position="126"/>
        <end position="271"/>
    </location>
</feature>
<protein>
    <submittedName>
        <fullName evidence="5">Thiol-disulfide oxidoreductase ResA</fullName>
    </submittedName>
</protein>
<evidence type="ECO:0000256" key="2">
    <source>
        <dbReference type="ARBA" id="ARBA00022748"/>
    </source>
</evidence>
<dbReference type="GO" id="GO:0016491">
    <property type="term" value="F:oxidoreductase activity"/>
    <property type="evidence" value="ECO:0007669"/>
    <property type="project" value="InterPro"/>
</dbReference>
<dbReference type="Pfam" id="PF08534">
    <property type="entry name" value="Redoxin"/>
    <property type="match status" value="1"/>
</dbReference>
<feature type="transmembrane region" description="Helical" evidence="3">
    <location>
        <begin position="107"/>
        <end position="128"/>
    </location>
</feature>
<keyword evidence="2" id="KW-0201">Cytochrome c-type biogenesis</keyword>
<dbReference type="RefSeq" id="WP_119356964.1">
    <property type="nucleotide sequence ID" value="NZ_BJXM01000020.1"/>
</dbReference>
<organism evidence="5 6">
    <name type="scientific">Meiothermus granaticius NBRC 107808</name>
    <dbReference type="NCBI Taxonomy" id="1227551"/>
    <lineage>
        <taxon>Bacteria</taxon>
        <taxon>Thermotogati</taxon>
        <taxon>Deinococcota</taxon>
        <taxon>Deinococci</taxon>
        <taxon>Thermales</taxon>
        <taxon>Thermaceae</taxon>
        <taxon>Meiothermus</taxon>
    </lineage>
</organism>
<accession>A0A399FC57</accession>
<dbReference type="InterPro" id="IPR017937">
    <property type="entry name" value="Thioredoxin_CS"/>
</dbReference>
<dbReference type="GO" id="GO:0017004">
    <property type="term" value="P:cytochrome complex assembly"/>
    <property type="evidence" value="ECO:0007669"/>
    <property type="project" value="UniProtKB-KW"/>
</dbReference>
<sequence length="272" mass="29201">MRLTPDALLLGPLALSWPNLALLLGLLVFTGLAARRGVEGKAWWVLLVAVLAARGGYAVEHLSTWPSALAALLGVLDLRSGGWNWWVGFPAGAIAALFLLKREATRLLVPGVASLAVAFLPLGVQYGLTRPAPSASKPALETQVLQYLEPGQTRPSEVRFADLPKPMLVNLWASWCPPCRAEMPLLAEYQQKGYPIVLLNAGEDPGTVQGFLQQTGLSARVFLDNAGLQQAFQVSGLPTTLLIGSDGQIKARHLGPVNRAQLEQLLGQLRQP</sequence>
<dbReference type="GO" id="GO:0030313">
    <property type="term" value="C:cell envelope"/>
    <property type="evidence" value="ECO:0007669"/>
    <property type="project" value="UniProtKB-SubCell"/>
</dbReference>
<comment type="caution">
    <text evidence="5">The sequence shown here is derived from an EMBL/GenBank/DDBJ whole genome shotgun (WGS) entry which is preliminary data.</text>
</comment>
<keyword evidence="3" id="KW-0472">Membrane</keyword>
<name>A0A399FC57_9DEIN</name>
<dbReference type="PANTHER" id="PTHR42852">
    <property type="entry name" value="THIOL:DISULFIDE INTERCHANGE PROTEIN DSBE"/>
    <property type="match status" value="1"/>
</dbReference>
<dbReference type="AlphaFoldDB" id="A0A399FC57"/>
<feature type="transmembrane region" description="Helical" evidence="3">
    <location>
        <begin position="41"/>
        <end position="59"/>
    </location>
</feature>
<keyword evidence="3" id="KW-1133">Transmembrane helix</keyword>
<feature type="transmembrane region" description="Helical" evidence="3">
    <location>
        <begin position="15"/>
        <end position="34"/>
    </location>
</feature>
<evidence type="ECO:0000313" key="5">
    <source>
        <dbReference type="EMBL" id="RIH92562.1"/>
    </source>
</evidence>
<feature type="transmembrane region" description="Helical" evidence="3">
    <location>
        <begin position="83"/>
        <end position="100"/>
    </location>
</feature>